<keyword evidence="6 8" id="KW-0472">Membrane</keyword>
<feature type="transmembrane region" description="Helical" evidence="8">
    <location>
        <begin position="59"/>
        <end position="78"/>
    </location>
</feature>
<dbReference type="Proteomes" id="UP001205965">
    <property type="component" value="Unassembled WGS sequence"/>
</dbReference>
<gene>
    <name evidence="10" type="ORF">NYP18_06915</name>
</gene>
<dbReference type="PANTHER" id="PTHR40074">
    <property type="entry name" value="O-ACETYLTRANSFERASE WECH"/>
    <property type="match status" value="1"/>
</dbReference>
<feature type="region of interest" description="Disordered" evidence="7">
    <location>
        <begin position="372"/>
        <end position="394"/>
    </location>
</feature>
<organism evidence="10 11">
    <name type="scientific">Corynebacterium lemuris</name>
    <dbReference type="NCBI Taxonomy" id="1859292"/>
    <lineage>
        <taxon>Bacteria</taxon>
        <taxon>Bacillati</taxon>
        <taxon>Actinomycetota</taxon>
        <taxon>Actinomycetes</taxon>
        <taxon>Mycobacteriales</taxon>
        <taxon>Corynebacteriaceae</taxon>
        <taxon>Corynebacterium</taxon>
    </lineage>
</organism>
<protein>
    <submittedName>
        <fullName evidence="10">Acyltransferase family protein</fullName>
    </submittedName>
</protein>
<accession>A0ABT2FVX4</accession>
<dbReference type="PANTHER" id="PTHR40074:SF4">
    <property type="entry name" value="INNER MEMBRANE PROTEIN YCFT"/>
    <property type="match status" value="1"/>
</dbReference>
<sequence length="394" mass="44037">MSATIQSTTPPATTRMRWPDVAKGLSIVGVVLLHVSLAVPEGMETVAAQLNRILDPLRMPLFFMVSGFFSAKVLGYTLKDLFLRRLWFFLVPYVVWVPIELWFKFREWHMFDDKAMPGLGRYLEHIVEGRNMYWFLYALVIFNLVLWATRKLPWWAGVLLGFAPILILPLHADQHMIGKAVLYLPAFLLGAHMRRHIREFSGSATGLRNLTRGTLLYAAGFTLSAVWAWLNTVTDVSLPWALPGADAVGYVDLRLIVNAVVQLLMLPMAVIVAVVLGRVPVVSDILCFLGRHTLVIYLGHPIALTVLYHYNMRGMELPIMRGAENVLHETALWLIIGLFISAVGSLALWLVTRIPYLCWSVMPPLLPGARTTTTPARPAPAPAPASEPVRTVAD</sequence>
<name>A0ABT2FVX4_9CORY</name>
<evidence type="ECO:0000259" key="9">
    <source>
        <dbReference type="Pfam" id="PF01757"/>
    </source>
</evidence>
<evidence type="ECO:0000256" key="6">
    <source>
        <dbReference type="ARBA" id="ARBA00023136"/>
    </source>
</evidence>
<keyword evidence="11" id="KW-1185">Reference proteome</keyword>
<evidence type="ECO:0000256" key="3">
    <source>
        <dbReference type="ARBA" id="ARBA00022475"/>
    </source>
</evidence>
<evidence type="ECO:0000256" key="8">
    <source>
        <dbReference type="SAM" id="Phobius"/>
    </source>
</evidence>
<feature type="transmembrane region" description="Helical" evidence="8">
    <location>
        <begin position="330"/>
        <end position="352"/>
    </location>
</feature>
<feature type="transmembrane region" description="Helical" evidence="8">
    <location>
        <begin position="176"/>
        <end position="193"/>
    </location>
</feature>
<feature type="transmembrane region" description="Helical" evidence="8">
    <location>
        <begin position="85"/>
        <end position="103"/>
    </location>
</feature>
<keyword evidence="10" id="KW-0808">Transferase</keyword>
<dbReference type="InterPro" id="IPR002656">
    <property type="entry name" value="Acyl_transf_3_dom"/>
</dbReference>
<dbReference type="EMBL" id="JANWTC010000003">
    <property type="protein sequence ID" value="MCS5479386.1"/>
    <property type="molecule type" value="Genomic_DNA"/>
</dbReference>
<feature type="transmembrane region" description="Helical" evidence="8">
    <location>
        <begin position="288"/>
        <end position="310"/>
    </location>
</feature>
<comment type="subcellular location">
    <subcellularLocation>
        <location evidence="1">Cell membrane</location>
        <topology evidence="1">Multi-pass membrane protein</topology>
    </subcellularLocation>
</comment>
<feature type="transmembrane region" description="Helical" evidence="8">
    <location>
        <begin position="21"/>
        <end position="39"/>
    </location>
</feature>
<feature type="transmembrane region" description="Helical" evidence="8">
    <location>
        <begin position="253"/>
        <end position="276"/>
    </location>
</feature>
<evidence type="ECO:0000256" key="2">
    <source>
        <dbReference type="ARBA" id="ARBA00007400"/>
    </source>
</evidence>
<evidence type="ECO:0000313" key="10">
    <source>
        <dbReference type="EMBL" id="MCS5479386.1"/>
    </source>
</evidence>
<keyword evidence="5 8" id="KW-1133">Transmembrane helix</keyword>
<keyword evidence="10" id="KW-0012">Acyltransferase</keyword>
<evidence type="ECO:0000256" key="5">
    <source>
        <dbReference type="ARBA" id="ARBA00022989"/>
    </source>
</evidence>
<dbReference type="Pfam" id="PF01757">
    <property type="entry name" value="Acyl_transf_3"/>
    <property type="match status" value="1"/>
</dbReference>
<keyword evidence="3" id="KW-1003">Cell membrane</keyword>
<dbReference type="RefSeq" id="WP_259427425.1">
    <property type="nucleotide sequence ID" value="NZ_JANWTC010000003.1"/>
</dbReference>
<feature type="domain" description="Acyltransferase 3" evidence="9">
    <location>
        <begin position="17"/>
        <end position="349"/>
    </location>
</feature>
<proteinExistence type="inferred from homology"/>
<comment type="caution">
    <text evidence="10">The sequence shown here is derived from an EMBL/GenBank/DDBJ whole genome shotgun (WGS) entry which is preliminary data.</text>
</comment>
<dbReference type="GO" id="GO:0016746">
    <property type="term" value="F:acyltransferase activity"/>
    <property type="evidence" value="ECO:0007669"/>
    <property type="project" value="UniProtKB-KW"/>
</dbReference>
<feature type="transmembrane region" description="Helical" evidence="8">
    <location>
        <begin position="154"/>
        <end position="170"/>
    </location>
</feature>
<evidence type="ECO:0000256" key="4">
    <source>
        <dbReference type="ARBA" id="ARBA00022692"/>
    </source>
</evidence>
<feature type="transmembrane region" description="Helical" evidence="8">
    <location>
        <begin position="214"/>
        <end position="233"/>
    </location>
</feature>
<comment type="similarity">
    <text evidence="2">Belongs to the acyltransferase 3 family.</text>
</comment>
<evidence type="ECO:0000256" key="1">
    <source>
        <dbReference type="ARBA" id="ARBA00004651"/>
    </source>
</evidence>
<reference evidence="10 11" key="1">
    <citation type="submission" date="2022-08" db="EMBL/GenBank/DDBJ databases">
        <title>YIM 101645 draft genome.</title>
        <authorList>
            <person name="Chen X."/>
        </authorList>
    </citation>
    <scope>NUCLEOTIDE SEQUENCE [LARGE SCALE GENOMIC DNA]</scope>
    <source>
        <strain evidence="10 11">YIM 101645</strain>
    </source>
</reference>
<keyword evidence="4 8" id="KW-0812">Transmembrane</keyword>
<evidence type="ECO:0000313" key="11">
    <source>
        <dbReference type="Proteomes" id="UP001205965"/>
    </source>
</evidence>
<feature type="transmembrane region" description="Helical" evidence="8">
    <location>
        <begin position="132"/>
        <end position="149"/>
    </location>
</feature>
<evidence type="ECO:0000256" key="7">
    <source>
        <dbReference type="SAM" id="MobiDB-lite"/>
    </source>
</evidence>